<dbReference type="Proteomes" id="UP000694864">
    <property type="component" value="Chromosome 15"/>
</dbReference>
<dbReference type="InterPro" id="IPR020583">
    <property type="entry name" value="Inositol_monoP_metal-BS"/>
</dbReference>
<evidence type="ECO:0000256" key="3">
    <source>
        <dbReference type="ARBA" id="ARBA00022723"/>
    </source>
</evidence>
<evidence type="ECO:0000259" key="7">
    <source>
        <dbReference type="Pfam" id="PF22936"/>
    </source>
</evidence>
<comment type="similarity">
    <text evidence="2">Belongs to the inositol monophosphatase superfamily.</text>
</comment>
<protein>
    <submittedName>
        <fullName evidence="9">PAP-specific phosphatase, mitochondrial</fullName>
    </submittedName>
</protein>
<dbReference type="InterPro" id="IPR051090">
    <property type="entry name" value="Inositol_monoP_superfamily"/>
</dbReference>
<comment type="cofactor">
    <cofactor evidence="1">
        <name>Mg(2+)</name>
        <dbReference type="ChEBI" id="CHEBI:18420"/>
    </cofactor>
</comment>
<dbReference type="Pfam" id="PF22936">
    <property type="entry name" value="Pol_BBD"/>
    <property type="match status" value="1"/>
</dbReference>
<feature type="domain" description="Retrovirus-related Pol polyprotein from transposon TNT 1-94-like beta-barrel" evidence="7">
    <location>
        <begin position="1"/>
        <end position="71"/>
    </location>
</feature>
<dbReference type="Pfam" id="PF00459">
    <property type="entry name" value="Inositol_P"/>
    <property type="match status" value="1"/>
</dbReference>
<keyword evidence="5" id="KW-0460">Magnesium</keyword>
<dbReference type="GeneID" id="104748757"/>
<reference evidence="9" key="2">
    <citation type="submission" date="2025-08" db="UniProtKB">
        <authorList>
            <consortium name="RefSeq"/>
        </authorList>
    </citation>
    <scope>IDENTIFICATION</scope>
    <source>
        <tissue evidence="9">Leaf</tissue>
    </source>
</reference>
<dbReference type="SUPFAM" id="SSF56655">
    <property type="entry name" value="Carbohydrate phosphatase"/>
    <property type="match status" value="1"/>
</dbReference>
<dbReference type="RefSeq" id="XP_010468656.1">
    <property type="nucleotide sequence ID" value="XM_010470354.2"/>
</dbReference>
<feature type="transmembrane region" description="Helical" evidence="6">
    <location>
        <begin position="452"/>
        <end position="471"/>
    </location>
</feature>
<keyword evidence="4" id="KW-0378">Hydrolase</keyword>
<reference evidence="8" key="1">
    <citation type="journal article" date="2014" name="Nat. Commun.">
        <title>The emerging biofuel crop Camelina sativa retains a highly undifferentiated hexaploid genome structure.</title>
        <authorList>
            <person name="Kagale S."/>
            <person name="Koh C."/>
            <person name="Nixon J."/>
            <person name="Bollina V."/>
            <person name="Clarke W.E."/>
            <person name="Tuteja R."/>
            <person name="Spillane C."/>
            <person name="Robinson S.J."/>
            <person name="Links M.G."/>
            <person name="Clarke C."/>
            <person name="Higgins E.E."/>
            <person name="Huebert T."/>
            <person name="Sharpe A.G."/>
            <person name="Parkin I.A."/>
        </authorList>
    </citation>
    <scope>NUCLEOTIDE SEQUENCE [LARGE SCALE GENOMIC DNA]</scope>
    <source>
        <strain evidence="8">cv. DH55</strain>
    </source>
</reference>
<evidence type="ECO:0000256" key="6">
    <source>
        <dbReference type="SAM" id="Phobius"/>
    </source>
</evidence>
<dbReference type="PANTHER" id="PTHR43200:SF4">
    <property type="entry name" value="PAP-SPECIFIC PHOSPHATASE, MITOCHONDRIAL-RELATED"/>
    <property type="match status" value="1"/>
</dbReference>
<dbReference type="PRINTS" id="PR00377">
    <property type="entry name" value="IMPHPHTASES"/>
</dbReference>
<dbReference type="InterPro" id="IPR000760">
    <property type="entry name" value="Inositol_monophosphatase-like"/>
</dbReference>
<gene>
    <name evidence="9" type="primary">LOC104748757</name>
</gene>
<evidence type="ECO:0000256" key="1">
    <source>
        <dbReference type="ARBA" id="ARBA00001946"/>
    </source>
</evidence>
<evidence type="ECO:0000256" key="5">
    <source>
        <dbReference type="ARBA" id="ARBA00022842"/>
    </source>
</evidence>
<evidence type="ECO:0000313" key="8">
    <source>
        <dbReference type="Proteomes" id="UP000694864"/>
    </source>
</evidence>
<dbReference type="PANTHER" id="PTHR43200">
    <property type="entry name" value="PHOSPHATASE"/>
    <property type="match status" value="1"/>
</dbReference>
<evidence type="ECO:0000313" key="9">
    <source>
        <dbReference type="RefSeq" id="XP_010468656.1"/>
    </source>
</evidence>
<accession>A0ABM0WBJ9</accession>
<keyword evidence="6" id="KW-1133">Transmembrane helix</keyword>
<dbReference type="PROSITE" id="PS00629">
    <property type="entry name" value="IMP_1"/>
    <property type="match status" value="1"/>
</dbReference>
<organism evidence="8 9">
    <name type="scientific">Camelina sativa</name>
    <name type="common">False flax</name>
    <name type="synonym">Myagrum sativum</name>
    <dbReference type="NCBI Taxonomy" id="90675"/>
    <lineage>
        <taxon>Eukaryota</taxon>
        <taxon>Viridiplantae</taxon>
        <taxon>Streptophyta</taxon>
        <taxon>Embryophyta</taxon>
        <taxon>Tracheophyta</taxon>
        <taxon>Spermatophyta</taxon>
        <taxon>Magnoliopsida</taxon>
        <taxon>eudicotyledons</taxon>
        <taxon>Gunneridae</taxon>
        <taxon>Pentapetalae</taxon>
        <taxon>rosids</taxon>
        <taxon>malvids</taxon>
        <taxon>Brassicales</taxon>
        <taxon>Brassicaceae</taxon>
        <taxon>Camelineae</taxon>
        <taxon>Camelina</taxon>
    </lineage>
</organism>
<sequence length="472" mass="52571">MTGDQRYFDQIDDSITGKLIFGDDSRIDIKGKGPISFIDINWEPRKMMNVYFIPDLKNKIISLGQVTEAGCDIRMRGEHLTMHHHNGKLLVKAERSNNRMYKVFTFFLSCAHFSFLSQFVTVQDLSIKISERSKKLKNMDFDDEPKPKEVAKTRRFAPGPDVVKPSIDANNLVSSVVSEVKSKTSIGDSDLSDADVLEAIDRGGKDAYAFCNKPATYWALDPIDGTRGFLKGDEALYVVGLALVVDNEIVLGVMGCPNWPGDLSDQSTGTLMISHIGCGTWTKGLQNISGKVSGDWTRCFVDSCDLVNKARYCIQESQTWESLPLSGFFAANIASDDLQHEDIILVPTCCGSLCKYMVVASGRASVFLLRTKTQRTIKSWDHAVGMICVHEAGGKVTDWEGDEINLEEDQSERRIIFPAGGVLVSNGRLHNQLLEMTSSASPALIHIIHNQILEMISILVLLWSMFVYILYY</sequence>
<keyword evidence="3" id="KW-0479">Metal-binding</keyword>
<name>A0ABM0WBJ9_CAMSA</name>
<dbReference type="Gene3D" id="3.30.540.10">
    <property type="entry name" value="Fructose-1,6-Bisphosphatase, subunit A, domain 1"/>
    <property type="match status" value="1"/>
</dbReference>
<keyword evidence="8" id="KW-1185">Reference proteome</keyword>
<dbReference type="Gene3D" id="3.40.190.80">
    <property type="match status" value="1"/>
</dbReference>
<keyword evidence="6" id="KW-0812">Transmembrane</keyword>
<evidence type="ECO:0000256" key="2">
    <source>
        <dbReference type="ARBA" id="ARBA00009759"/>
    </source>
</evidence>
<keyword evidence="6" id="KW-0472">Membrane</keyword>
<proteinExistence type="inferred from homology"/>
<dbReference type="InterPro" id="IPR054722">
    <property type="entry name" value="PolX-like_BBD"/>
</dbReference>
<evidence type="ECO:0000256" key="4">
    <source>
        <dbReference type="ARBA" id="ARBA00022801"/>
    </source>
</evidence>